<feature type="signal peptide" evidence="1">
    <location>
        <begin position="1"/>
        <end position="22"/>
    </location>
</feature>
<evidence type="ECO:0008006" key="4">
    <source>
        <dbReference type="Google" id="ProtNLM"/>
    </source>
</evidence>
<evidence type="ECO:0000313" key="2">
    <source>
        <dbReference type="EMBL" id="RJR27765.1"/>
    </source>
</evidence>
<gene>
    <name evidence="2" type="ORF">C4561_01535</name>
</gene>
<feature type="chain" id="PRO_5017363029" description="Exo-alpha-sialidase" evidence="1">
    <location>
        <begin position="23"/>
        <end position="418"/>
    </location>
</feature>
<dbReference type="Proteomes" id="UP000265540">
    <property type="component" value="Unassembled WGS sequence"/>
</dbReference>
<dbReference type="AlphaFoldDB" id="A0A3A4ZF12"/>
<accession>A0A3A4ZF12</accession>
<organism evidence="2 3">
    <name type="scientific">candidate division WWE3 bacterium</name>
    <dbReference type="NCBI Taxonomy" id="2053526"/>
    <lineage>
        <taxon>Bacteria</taxon>
        <taxon>Katanobacteria</taxon>
    </lineage>
</organism>
<keyword evidence="1" id="KW-0732">Signal</keyword>
<sequence length="418" mass="46581">MKILLRVIIVLGLTFIARSAYTTDPVVTVSHYAMDSSTSSVFNPLSIPRWQICPLADSGHVVFYNAGYLNKAVTLTFGLDSSQPWVSYHTGALSDLDHAHLSVHNDTVIVSRSNNSTLQAYTPIGDSLTQLWTWTWPYSEADVYVPSIQRLPNSDTCIAISRGLDDAHAIAWWISSNKGQSFVEQGYMVNRIGTGRCRIGLMVYGQTVAAVVDTGDYAIEWWTFNRSSLTWVREGKIFNRSMYRGMAGNVAEDSIQFLIGTRDLSTGDSIIWAWKNQGDVSFVEGTGFKTSNVGQSLPPYTALTYIESSRRLVLFYSDNDSTANDDYWTVFCRWMKMDDKTWSAPTRVSRGTDAWKVVTAMRVPESHGDVAYAMIPFDTLIGATTYHLAGVVKVEFDDPDVSTTRGNLGKIKLRKGKL</sequence>
<dbReference type="EMBL" id="QZJF01000007">
    <property type="protein sequence ID" value="RJR27765.1"/>
    <property type="molecule type" value="Genomic_DNA"/>
</dbReference>
<comment type="caution">
    <text evidence="2">The sequence shown here is derived from an EMBL/GenBank/DDBJ whole genome shotgun (WGS) entry which is preliminary data.</text>
</comment>
<protein>
    <recommendedName>
        <fullName evidence="4">Exo-alpha-sialidase</fullName>
    </recommendedName>
</protein>
<evidence type="ECO:0000313" key="3">
    <source>
        <dbReference type="Proteomes" id="UP000265540"/>
    </source>
</evidence>
<name>A0A3A4ZF12_UNCKA</name>
<evidence type="ECO:0000256" key="1">
    <source>
        <dbReference type="SAM" id="SignalP"/>
    </source>
</evidence>
<reference evidence="2 3" key="1">
    <citation type="journal article" date="2017" name="ISME J.">
        <title>Energy and carbon metabolisms in a deep terrestrial subsurface fluid microbial community.</title>
        <authorList>
            <person name="Momper L."/>
            <person name="Jungbluth S.P."/>
            <person name="Lee M.D."/>
            <person name="Amend J.P."/>
        </authorList>
    </citation>
    <scope>NUCLEOTIDE SEQUENCE [LARGE SCALE GENOMIC DNA]</scope>
    <source>
        <strain evidence="2">SURF_46</strain>
    </source>
</reference>
<proteinExistence type="predicted"/>